<organism evidence="1 2">
    <name type="scientific">Blastococcus xanthinilyticus</name>
    <dbReference type="NCBI Taxonomy" id="1564164"/>
    <lineage>
        <taxon>Bacteria</taxon>
        <taxon>Bacillati</taxon>
        <taxon>Actinomycetota</taxon>
        <taxon>Actinomycetes</taxon>
        <taxon>Geodermatophilales</taxon>
        <taxon>Geodermatophilaceae</taxon>
        <taxon>Blastococcus</taxon>
    </lineage>
</organism>
<dbReference type="EMBL" id="VNHW01000005">
    <property type="protein sequence ID" value="TYP88047.1"/>
    <property type="molecule type" value="Genomic_DNA"/>
</dbReference>
<sequence length="54" mass="6420">MDVWFDGLDNDISLSADNRWGKRPIWHEWRDLSDLSTVLDSVEGVIRELLNDYR</sequence>
<reference evidence="1 2" key="1">
    <citation type="submission" date="2019-07" db="EMBL/GenBank/DDBJ databases">
        <title>Genomic Encyclopedia of Archaeal and Bacterial Type Strains, Phase II (KMG-II): from individual species to whole genera.</title>
        <authorList>
            <person name="Goeker M."/>
        </authorList>
    </citation>
    <scope>NUCLEOTIDE SEQUENCE [LARGE SCALE GENOMIC DNA]</scope>
    <source>
        <strain evidence="1 2">DSM 46842</strain>
    </source>
</reference>
<keyword evidence="2" id="KW-1185">Reference proteome</keyword>
<evidence type="ECO:0000313" key="2">
    <source>
        <dbReference type="Proteomes" id="UP000322499"/>
    </source>
</evidence>
<comment type="caution">
    <text evidence="1">The sequence shown here is derived from an EMBL/GenBank/DDBJ whole genome shotgun (WGS) entry which is preliminary data.</text>
</comment>
<accession>A0A5S5CW98</accession>
<gene>
    <name evidence="1" type="ORF">BD833_105223</name>
</gene>
<name>A0A5S5CW98_9ACTN</name>
<proteinExistence type="predicted"/>
<dbReference type="AlphaFoldDB" id="A0A5S5CW98"/>
<evidence type="ECO:0000313" key="1">
    <source>
        <dbReference type="EMBL" id="TYP88047.1"/>
    </source>
</evidence>
<dbReference type="Proteomes" id="UP000322499">
    <property type="component" value="Unassembled WGS sequence"/>
</dbReference>
<protein>
    <submittedName>
        <fullName evidence="1">Uncharacterized protein</fullName>
    </submittedName>
</protein>